<evidence type="ECO:0000313" key="3">
    <source>
        <dbReference type="Proteomes" id="UP000518266"/>
    </source>
</evidence>
<dbReference type="EMBL" id="JAAKFY010000005">
    <property type="protein sequence ID" value="KAF3857479.1"/>
    <property type="molecule type" value="Genomic_DNA"/>
</dbReference>
<keyword evidence="3" id="KW-1185">Reference proteome</keyword>
<name>A0A7J5Z8W5_DISMA</name>
<proteinExistence type="predicted"/>
<evidence type="ECO:0000256" key="1">
    <source>
        <dbReference type="SAM" id="MobiDB-lite"/>
    </source>
</evidence>
<organism evidence="2 3">
    <name type="scientific">Dissostichus mawsoni</name>
    <name type="common">Antarctic cod</name>
    <dbReference type="NCBI Taxonomy" id="36200"/>
    <lineage>
        <taxon>Eukaryota</taxon>
        <taxon>Metazoa</taxon>
        <taxon>Chordata</taxon>
        <taxon>Craniata</taxon>
        <taxon>Vertebrata</taxon>
        <taxon>Euteleostomi</taxon>
        <taxon>Actinopterygii</taxon>
        <taxon>Neopterygii</taxon>
        <taxon>Teleostei</taxon>
        <taxon>Neoteleostei</taxon>
        <taxon>Acanthomorphata</taxon>
        <taxon>Eupercaria</taxon>
        <taxon>Perciformes</taxon>
        <taxon>Notothenioidei</taxon>
        <taxon>Nototheniidae</taxon>
        <taxon>Dissostichus</taxon>
    </lineage>
</organism>
<feature type="region of interest" description="Disordered" evidence="1">
    <location>
        <begin position="381"/>
        <end position="436"/>
    </location>
</feature>
<reference evidence="2 3" key="1">
    <citation type="submission" date="2020-03" db="EMBL/GenBank/DDBJ databases">
        <title>Dissostichus mawsoni Genome sequencing and assembly.</title>
        <authorList>
            <person name="Park H."/>
        </authorList>
    </citation>
    <scope>NUCLEOTIDE SEQUENCE [LARGE SCALE GENOMIC DNA]</scope>
    <source>
        <strain evidence="2">DM0001</strain>
        <tissue evidence="2">Muscle</tissue>
    </source>
</reference>
<dbReference type="AlphaFoldDB" id="A0A7J5Z8W5"/>
<sequence>MKPCTAFPYQTQLKKVTEDRHEYDFRKVLKERGAMVPLELLCLHHPSSVIGSDLVGHISEPLLEFPLGRFKLACQLPKFDGHDIVTGFHLVDFILQVFGVSSVDQRLIDEIIFHQDGFSFLLQQIFSVRILNERFHQVVFGQGEQIRVADTSDVGRSPVSCLAALYTENADFSKVRPITEDHELGNPIICNYSQLSSFDDIHFPPNVPLFTDVVTRTEDLRLEFQNQLNKQTCFAVLKDAHFLQGLQMFFSTSFSSQVFSSVHRVNLSLELYTCSIHVGNHGSDVSYDGGKDQNTSEEVSYYKKVLDISDWGGSLPNGGQVDDSLITFGRKLTILLSLTMKQGFPSLKPKYGSSRPEQGPNQDLEKRQAFLMPTSLSKSPRFLYSTASSGGGGGRMHSLASRQTGSGGHSLPGGATLSCQSEQQGLDGSDEDSSQAAIEDDVEGNNFDCGGEKEERLSVQRGDKVCKNHVTGSRISTLSGDLAHRTAAAWDNTPLHLAGFRLHSTKAMRFCICKREQKI</sequence>
<dbReference type="Proteomes" id="UP000518266">
    <property type="component" value="Unassembled WGS sequence"/>
</dbReference>
<feature type="compositionally biased region" description="Polar residues" evidence="1">
    <location>
        <begin position="417"/>
        <end position="426"/>
    </location>
</feature>
<comment type="caution">
    <text evidence="2">The sequence shown here is derived from an EMBL/GenBank/DDBJ whole genome shotgun (WGS) entry which is preliminary data.</text>
</comment>
<gene>
    <name evidence="2" type="ORF">F7725_009338</name>
</gene>
<evidence type="ECO:0000313" key="2">
    <source>
        <dbReference type="EMBL" id="KAF3857479.1"/>
    </source>
</evidence>
<protein>
    <submittedName>
        <fullName evidence="2">Uncharacterized protein</fullName>
    </submittedName>
</protein>
<accession>A0A7J5Z8W5</accession>